<dbReference type="AlphaFoldDB" id="A0A8S2XLW7"/>
<evidence type="ECO:0000313" key="1">
    <source>
        <dbReference type="EMBL" id="CAF4505561.1"/>
    </source>
</evidence>
<sequence>MNSFVLLTARAHRDRLRARARRRRSFVVGHSALAASSLTELMFPLAVGHSSLAASSLNELLVAWSSPDVHSWDEMFELSAYFGDGGAGDYDDGDAGDAGGDDDYDDYDYDAGDDYYDAGAGDSVMRL</sequence>
<dbReference type="Proteomes" id="UP000681722">
    <property type="component" value="Unassembled WGS sequence"/>
</dbReference>
<comment type="caution">
    <text evidence="1">The sequence shown here is derived from an EMBL/GenBank/DDBJ whole genome shotgun (WGS) entry which is preliminary data.</text>
</comment>
<name>A0A8S2XLW7_9BILA</name>
<organism evidence="1 2">
    <name type="scientific">Didymodactylos carnosus</name>
    <dbReference type="NCBI Taxonomy" id="1234261"/>
    <lineage>
        <taxon>Eukaryota</taxon>
        <taxon>Metazoa</taxon>
        <taxon>Spiralia</taxon>
        <taxon>Gnathifera</taxon>
        <taxon>Rotifera</taxon>
        <taxon>Eurotatoria</taxon>
        <taxon>Bdelloidea</taxon>
        <taxon>Philodinida</taxon>
        <taxon>Philodinidae</taxon>
        <taxon>Didymodactylos</taxon>
    </lineage>
</organism>
<dbReference type="EMBL" id="CAJOBC010106817">
    <property type="protein sequence ID" value="CAF4505561.1"/>
    <property type="molecule type" value="Genomic_DNA"/>
</dbReference>
<reference evidence="1" key="1">
    <citation type="submission" date="2021-02" db="EMBL/GenBank/DDBJ databases">
        <authorList>
            <person name="Nowell W R."/>
        </authorList>
    </citation>
    <scope>NUCLEOTIDE SEQUENCE</scope>
</reference>
<evidence type="ECO:0000313" key="2">
    <source>
        <dbReference type="Proteomes" id="UP000681722"/>
    </source>
</evidence>
<proteinExistence type="predicted"/>
<protein>
    <submittedName>
        <fullName evidence="1">Uncharacterized protein</fullName>
    </submittedName>
</protein>
<accession>A0A8S2XLW7</accession>
<gene>
    <name evidence="1" type="ORF">SRO942_LOCUS45047</name>
</gene>